<reference evidence="2" key="1">
    <citation type="submission" date="2017-09" db="EMBL/GenBank/DDBJ databases">
        <title>Depth-based differentiation of microbial function through sediment-hosted aquifers and enrichment of novel symbionts in the deep terrestrial subsurface.</title>
        <authorList>
            <person name="Probst A.J."/>
            <person name="Ladd B."/>
            <person name="Jarett J.K."/>
            <person name="Geller-Mcgrath D.E."/>
            <person name="Sieber C.M.K."/>
            <person name="Emerson J.B."/>
            <person name="Anantharaman K."/>
            <person name="Thomas B.C."/>
            <person name="Malmstrom R."/>
            <person name="Stieglmeier M."/>
            <person name="Klingl A."/>
            <person name="Woyke T."/>
            <person name="Ryan C.M."/>
            <person name="Banfield J.F."/>
        </authorList>
    </citation>
    <scope>NUCLEOTIDE SEQUENCE [LARGE SCALE GENOMIC DNA]</scope>
</reference>
<accession>A0A2M7LY11</accession>
<comment type="caution">
    <text evidence="1">The sequence shown here is derived from an EMBL/GenBank/DDBJ whole genome shotgun (WGS) entry which is preliminary data.</text>
</comment>
<dbReference type="Proteomes" id="UP000229708">
    <property type="component" value="Unassembled WGS sequence"/>
</dbReference>
<evidence type="ECO:0000313" key="2">
    <source>
        <dbReference type="Proteomes" id="UP000229708"/>
    </source>
</evidence>
<name>A0A2M7LY11_9BACT</name>
<evidence type="ECO:0000313" key="1">
    <source>
        <dbReference type="EMBL" id="PIX72980.1"/>
    </source>
</evidence>
<organism evidence="1 2">
    <name type="scientific">Candidatus Roizmanbacteria bacterium CG_4_10_14_3_um_filter_33_21</name>
    <dbReference type="NCBI Taxonomy" id="1974830"/>
    <lineage>
        <taxon>Bacteria</taxon>
        <taxon>Candidatus Roizmaniibacteriota</taxon>
    </lineage>
</organism>
<dbReference type="EMBL" id="PFJI01000112">
    <property type="protein sequence ID" value="PIX72980.1"/>
    <property type="molecule type" value="Genomic_DNA"/>
</dbReference>
<dbReference type="AlphaFoldDB" id="A0A2M7LY11"/>
<proteinExistence type="predicted"/>
<feature type="non-terminal residue" evidence="1">
    <location>
        <position position="32"/>
    </location>
</feature>
<sequence length="32" mass="3752">MTKQQINNLLPRTHKIRAMLSGLINYLRKEIG</sequence>
<protein>
    <submittedName>
        <fullName evidence="1">Uncharacterized protein</fullName>
    </submittedName>
</protein>
<gene>
    <name evidence="1" type="ORF">COZ39_02420</name>
</gene>